<organism evidence="3 4">
    <name type="scientific">Paenibacillus vulneris</name>
    <dbReference type="NCBI Taxonomy" id="1133364"/>
    <lineage>
        <taxon>Bacteria</taxon>
        <taxon>Bacillati</taxon>
        <taxon>Bacillota</taxon>
        <taxon>Bacilli</taxon>
        <taxon>Bacillales</taxon>
        <taxon>Paenibacillaceae</taxon>
        <taxon>Paenibacillus</taxon>
    </lineage>
</organism>
<name>A0ABW3UMN7_9BACL</name>
<keyword evidence="4" id="KW-1185">Reference proteome</keyword>
<dbReference type="Proteomes" id="UP001597180">
    <property type="component" value="Unassembled WGS sequence"/>
</dbReference>
<reference evidence="4" key="1">
    <citation type="journal article" date="2019" name="Int. J. Syst. Evol. Microbiol.">
        <title>The Global Catalogue of Microorganisms (GCM) 10K type strain sequencing project: providing services to taxonomists for standard genome sequencing and annotation.</title>
        <authorList>
            <consortium name="The Broad Institute Genomics Platform"/>
            <consortium name="The Broad Institute Genome Sequencing Center for Infectious Disease"/>
            <person name="Wu L."/>
            <person name="Ma J."/>
        </authorList>
    </citation>
    <scope>NUCLEOTIDE SEQUENCE [LARGE SCALE GENOMIC DNA]</scope>
    <source>
        <strain evidence="4">CCUG 53270</strain>
    </source>
</reference>
<evidence type="ECO:0000313" key="4">
    <source>
        <dbReference type="Proteomes" id="UP001597180"/>
    </source>
</evidence>
<comment type="caution">
    <text evidence="3">The sequence shown here is derived from an EMBL/GenBank/DDBJ whole genome shotgun (WGS) entry which is preliminary data.</text>
</comment>
<dbReference type="Gene3D" id="3.30.360.10">
    <property type="entry name" value="Dihydrodipicolinate Reductase, domain 2"/>
    <property type="match status" value="1"/>
</dbReference>
<evidence type="ECO:0000313" key="3">
    <source>
        <dbReference type="EMBL" id="MFD1221571.1"/>
    </source>
</evidence>
<dbReference type="RefSeq" id="WP_345585615.1">
    <property type="nucleotide sequence ID" value="NZ_BAABJG010000003.1"/>
</dbReference>
<feature type="domain" description="GFO/IDH/MocA-like oxidoreductase" evidence="2">
    <location>
        <begin position="136"/>
        <end position="243"/>
    </location>
</feature>
<dbReference type="EMBL" id="JBHTLU010000019">
    <property type="protein sequence ID" value="MFD1221571.1"/>
    <property type="molecule type" value="Genomic_DNA"/>
</dbReference>
<dbReference type="InterPro" id="IPR055170">
    <property type="entry name" value="GFO_IDH_MocA-like_dom"/>
</dbReference>
<dbReference type="InterPro" id="IPR000683">
    <property type="entry name" value="Gfo/Idh/MocA-like_OxRdtase_N"/>
</dbReference>
<dbReference type="Gene3D" id="3.40.50.720">
    <property type="entry name" value="NAD(P)-binding Rossmann-like Domain"/>
    <property type="match status" value="1"/>
</dbReference>
<accession>A0ABW3UMN7</accession>
<feature type="domain" description="Gfo/Idh/MocA-like oxidoreductase N-terminal" evidence="1">
    <location>
        <begin position="2"/>
        <end position="121"/>
    </location>
</feature>
<dbReference type="SUPFAM" id="SSF51735">
    <property type="entry name" value="NAD(P)-binding Rossmann-fold domains"/>
    <property type="match status" value="1"/>
</dbReference>
<dbReference type="Pfam" id="PF01408">
    <property type="entry name" value="GFO_IDH_MocA"/>
    <property type="match status" value="1"/>
</dbReference>
<dbReference type="PANTHER" id="PTHR43377">
    <property type="entry name" value="BILIVERDIN REDUCTASE A"/>
    <property type="match status" value="1"/>
</dbReference>
<dbReference type="Pfam" id="PF22725">
    <property type="entry name" value="GFO_IDH_MocA_C3"/>
    <property type="match status" value="1"/>
</dbReference>
<dbReference type="PANTHER" id="PTHR43377:SF1">
    <property type="entry name" value="BILIVERDIN REDUCTASE A"/>
    <property type="match status" value="1"/>
</dbReference>
<proteinExistence type="predicted"/>
<dbReference type="InterPro" id="IPR051450">
    <property type="entry name" value="Gfo/Idh/MocA_Oxidoreductases"/>
</dbReference>
<evidence type="ECO:0000259" key="2">
    <source>
        <dbReference type="Pfam" id="PF22725"/>
    </source>
</evidence>
<gene>
    <name evidence="3" type="ORF">ACFQ4B_15750</name>
</gene>
<dbReference type="InterPro" id="IPR036291">
    <property type="entry name" value="NAD(P)-bd_dom_sf"/>
</dbReference>
<protein>
    <submittedName>
        <fullName evidence="3">Gfo/Idh/MocA family protein</fullName>
    </submittedName>
</protein>
<evidence type="ECO:0000259" key="1">
    <source>
        <dbReference type="Pfam" id="PF01408"/>
    </source>
</evidence>
<dbReference type="SUPFAM" id="SSF55347">
    <property type="entry name" value="Glyceraldehyde-3-phosphate dehydrogenase-like, C-terminal domain"/>
    <property type="match status" value="1"/>
</dbReference>
<sequence>MIRIAVVGVNNIGKIHCRYYHQHPDTELVAVCDIMEDRAREAALAYGVKAYTDLRRLLAIEEIDMVCVATGGEEKGSHHYEPVMAAIEAGKDVLVEKPISNSIEEARTMVKAAADKGVRFGCNLNHRFTPAAAMGKEWIGRHMLGTPLFLNMRLTIDNKADFTEWFHMRALHPHSIDVMRYFFGDVKRVQSFMTKAPGRATWSTASVNMEFTNGAVGHLTGSYDMSMLHPIEWCEAAGTEGRFVIENVYESITYYPRQSSEKLVMQNSIMRGMQGFNDTFGNRINRFIEQLKEQASPEDIEGSGAEALAAQEIIEAAIRSHQSGGAVVEVPSLG</sequence>